<reference evidence="1 2" key="1">
    <citation type="submission" date="2020-02" db="EMBL/GenBank/DDBJ databases">
        <title>Draft genome sequence of Haematococcus lacustris strain NIES-144.</title>
        <authorList>
            <person name="Morimoto D."/>
            <person name="Nakagawa S."/>
            <person name="Yoshida T."/>
            <person name="Sawayama S."/>
        </authorList>
    </citation>
    <scope>NUCLEOTIDE SEQUENCE [LARGE SCALE GENOMIC DNA]</scope>
    <source>
        <strain evidence="1 2">NIES-144</strain>
    </source>
</reference>
<proteinExistence type="predicted"/>
<gene>
    <name evidence="1" type="ORF">HaLaN_02823</name>
</gene>
<keyword evidence="2" id="KW-1185">Reference proteome</keyword>
<evidence type="ECO:0000313" key="1">
    <source>
        <dbReference type="EMBL" id="GFH07939.1"/>
    </source>
</evidence>
<dbReference type="Gene3D" id="1.25.40.420">
    <property type="match status" value="1"/>
</dbReference>
<dbReference type="EMBL" id="BLLF01000126">
    <property type="protein sequence ID" value="GFH07939.1"/>
    <property type="molecule type" value="Genomic_DNA"/>
</dbReference>
<accession>A0A699YP77</accession>
<dbReference type="Proteomes" id="UP000485058">
    <property type="component" value="Unassembled WGS sequence"/>
</dbReference>
<organism evidence="1 2">
    <name type="scientific">Haematococcus lacustris</name>
    <name type="common">Green alga</name>
    <name type="synonym">Haematococcus pluvialis</name>
    <dbReference type="NCBI Taxonomy" id="44745"/>
    <lineage>
        <taxon>Eukaryota</taxon>
        <taxon>Viridiplantae</taxon>
        <taxon>Chlorophyta</taxon>
        <taxon>core chlorophytes</taxon>
        <taxon>Chlorophyceae</taxon>
        <taxon>CS clade</taxon>
        <taxon>Chlamydomonadales</taxon>
        <taxon>Haematococcaceae</taxon>
        <taxon>Haematococcus</taxon>
    </lineage>
</organism>
<name>A0A699YP77_HAELA</name>
<evidence type="ECO:0000313" key="2">
    <source>
        <dbReference type="Proteomes" id="UP000485058"/>
    </source>
</evidence>
<comment type="caution">
    <text evidence="1">The sequence shown here is derived from an EMBL/GenBank/DDBJ whole genome shotgun (WGS) entry which is preliminary data.</text>
</comment>
<protein>
    <submittedName>
        <fullName evidence="1">BACK domain-containing protein</fullName>
    </submittedName>
</protein>
<sequence>MALAWKEADKAQAVLPCLEETFDSLEMCDAAHLVVLCMYKGKLAEELSAEQLVLVLQTLPDSCALLPEHKKWQDRVHSLAGELSALPILLHLYGDVHAVITSAKLREYFQQLPFAAVQQWAGSDALTVDSENSVVELISLWMAGTVGKRCSSGELLRRSTIRWDVPRQQLVDLLASKDLMAMDGYGDNSFLDKSLATAADLEPFLEDGLEAAVVQADHAAS</sequence>
<dbReference type="AlphaFoldDB" id="A0A699YP77"/>